<dbReference type="Proteomes" id="UP000185744">
    <property type="component" value="Unassembled WGS sequence"/>
</dbReference>
<organism evidence="2 3">
    <name type="scientific">Methanohalarchaeum thermophilum</name>
    <dbReference type="NCBI Taxonomy" id="1903181"/>
    <lineage>
        <taxon>Archaea</taxon>
        <taxon>Methanobacteriati</taxon>
        <taxon>Methanobacteriota</taxon>
        <taxon>Methanonatronarchaeia</taxon>
        <taxon>Methanonatronarchaeales</taxon>
        <taxon>Methanonatronarchaeaceae</taxon>
        <taxon>Candidatus Methanohalarchaeum</taxon>
    </lineage>
</organism>
<gene>
    <name evidence="2" type="ORF">BTN85_0255</name>
</gene>
<evidence type="ECO:0000313" key="3">
    <source>
        <dbReference type="Proteomes" id="UP000185744"/>
    </source>
</evidence>
<feature type="compositionally biased region" description="Polar residues" evidence="1">
    <location>
        <begin position="11"/>
        <end position="26"/>
    </location>
</feature>
<dbReference type="AlphaFoldDB" id="A0A1Q6DTW1"/>
<reference evidence="2" key="1">
    <citation type="submission" date="2016-12" db="EMBL/GenBank/DDBJ databases">
        <title>Discovery of methanogenic haloarchaea.</title>
        <authorList>
            <person name="Sorokin D.Y."/>
            <person name="Makarova K.S."/>
            <person name="Abbas B."/>
            <person name="Ferrer M."/>
            <person name="Golyshin P.N."/>
        </authorList>
    </citation>
    <scope>NUCLEOTIDE SEQUENCE [LARGE SCALE GENOMIC DNA]</scope>
    <source>
        <strain evidence="2">HMET1</strain>
    </source>
</reference>
<dbReference type="EMBL" id="MSDW01000001">
    <property type="protein sequence ID" value="OKY77785.1"/>
    <property type="molecule type" value="Genomic_DNA"/>
</dbReference>
<feature type="region of interest" description="Disordered" evidence="1">
    <location>
        <begin position="1"/>
        <end position="72"/>
    </location>
</feature>
<comment type="caution">
    <text evidence="2">The sequence shown here is derived from an EMBL/GenBank/DDBJ whole genome shotgun (WGS) entry which is preliminary data.</text>
</comment>
<accession>A0A1Q6DTW1</accession>
<protein>
    <submittedName>
        <fullName evidence="2">Uncharacterized protein</fullName>
    </submittedName>
</protein>
<feature type="compositionally biased region" description="Basic and acidic residues" evidence="1">
    <location>
        <begin position="1"/>
        <end position="10"/>
    </location>
</feature>
<dbReference type="InParanoid" id="A0A1Q6DTW1"/>
<evidence type="ECO:0000313" key="2">
    <source>
        <dbReference type="EMBL" id="OKY77785.1"/>
    </source>
</evidence>
<proteinExistence type="predicted"/>
<keyword evidence="3" id="KW-1185">Reference proteome</keyword>
<sequence length="72" mass="7346">MGDEAQRKADSSINQDQGLDVDSSSPGTGGDMEAGRRTGSHVLTTGSDPGPEGSRSPVDVQCSGGRGDEERP</sequence>
<name>A0A1Q6DTW1_METT1</name>
<evidence type="ECO:0000256" key="1">
    <source>
        <dbReference type="SAM" id="MobiDB-lite"/>
    </source>
</evidence>